<dbReference type="InterPro" id="IPR000312">
    <property type="entry name" value="Glycosyl_Trfase_fam3"/>
</dbReference>
<organism evidence="12 13">
    <name type="scientific">Anaerotruncus massiliensis</name>
    <name type="common">ex Liu et al. 2021</name>
    <dbReference type="NCBI Taxonomy" id="2321404"/>
    <lineage>
        <taxon>Bacteria</taxon>
        <taxon>Bacillati</taxon>
        <taxon>Bacillota</taxon>
        <taxon>Clostridia</taxon>
        <taxon>Eubacteriales</taxon>
        <taxon>Oscillospiraceae</taxon>
        <taxon>Anaerotruncus</taxon>
    </lineage>
</organism>
<dbReference type="SUPFAM" id="SSF54680">
    <property type="entry name" value="Pyrimidine nucleoside phosphorylase C-terminal domain"/>
    <property type="match status" value="1"/>
</dbReference>
<dbReference type="AlphaFoldDB" id="A0A498CSY6"/>
<comment type="catalytic activity">
    <reaction evidence="1">
        <text>2'-deoxyuridine + phosphate = 2-deoxy-alpha-D-ribose 1-phosphate + uracil</text>
        <dbReference type="Rhea" id="RHEA:22824"/>
        <dbReference type="ChEBI" id="CHEBI:16450"/>
        <dbReference type="ChEBI" id="CHEBI:17568"/>
        <dbReference type="ChEBI" id="CHEBI:43474"/>
        <dbReference type="ChEBI" id="CHEBI:57259"/>
        <dbReference type="EC" id="2.4.2.2"/>
    </reaction>
</comment>
<comment type="catalytic activity">
    <reaction evidence="10">
        <text>thymidine + phosphate = 2-deoxy-alpha-D-ribose 1-phosphate + thymine</text>
        <dbReference type="Rhea" id="RHEA:16037"/>
        <dbReference type="ChEBI" id="CHEBI:17748"/>
        <dbReference type="ChEBI" id="CHEBI:17821"/>
        <dbReference type="ChEBI" id="CHEBI:43474"/>
        <dbReference type="ChEBI" id="CHEBI:57259"/>
        <dbReference type="EC" id="2.4.2.2"/>
    </reaction>
</comment>
<dbReference type="InterPro" id="IPR017872">
    <property type="entry name" value="Pyrmidine_PPase_CS"/>
</dbReference>
<comment type="caution">
    <text evidence="12">The sequence shown here is derived from an EMBL/GenBank/DDBJ whole genome shotgun (WGS) entry which is preliminary data.</text>
</comment>
<evidence type="ECO:0000256" key="4">
    <source>
        <dbReference type="ARBA" id="ARBA00011738"/>
    </source>
</evidence>
<feature type="domain" description="Pyrimidine nucleoside phosphorylase C-terminal" evidence="11">
    <location>
        <begin position="344"/>
        <end position="418"/>
    </location>
</feature>
<evidence type="ECO:0000256" key="10">
    <source>
        <dbReference type="ARBA" id="ARBA00048525"/>
    </source>
</evidence>
<dbReference type="InterPro" id="IPR017459">
    <property type="entry name" value="Glycosyl_Trfase_fam3_N_dom"/>
</dbReference>
<comment type="similarity">
    <text evidence="3">Belongs to the thymidine/pyrimidine-nucleoside phosphorylase family.</text>
</comment>
<comment type="function">
    <text evidence="2">Catalyzes phosphorolysis of the pyrimidine nucleosides uridine, thymidine and 2'-deoxyuridine with the formation of the corresponding pyrimidine base and ribose-1-phosphate.</text>
</comment>
<dbReference type="InterPro" id="IPR018090">
    <property type="entry name" value="Pyrmidine_PPas_bac/euk"/>
</dbReference>
<proteinExistence type="inferred from homology"/>
<dbReference type="GO" id="GO:0009032">
    <property type="term" value="F:thymidine phosphorylase activity"/>
    <property type="evidence" value="ECO:0007669"/>
    <property type="project" value="TreeGrafter"/>
</dbReference>
<dbReference type="InterPro" id="IPR000053">
    <property type="entry name" value="Thymidine/pyrmidine_PPase"/>
</dbReference>
<dbReference type="NCBIfam" id="NF004490">
    <property type="entry name" value="PRK05820.1"/>
    <property type="match status" value="1"/>
</dbReference>
<accession>A0A498CSY6</accession>
<dbReference type="PROSITE" id="PS00647">
    <property type="entry name" value="THYMID_PHOSPHORYLASE"/>
    <property type="match status" value="1"/>
</dbReference>
<keyword evidence="7 12" id="KW-0328">Glycosyltransferase</keyword>
<dbReference type="PANTHER" id="PTHR10515:SF0">
    <property type="entry name" value="THYMIDINE PHOSPHORYLASE"/>
    <property type="match status" value="1"/>
</dbReference>
<evidence type="ECO:0000313" key="12">
    <source>
        <dbReference type="EMBL" id="RLL13220.1"/>
    </source>
</evidence>
<evidence type="ECO:0000256" key="3">
    <source>
        <dbReference type="ARBA" id="ARBA00006915"/>
    </source>
</evidence>
<protein>
    <recommendedName>
        <fullName evidence="6">Pyrimidine-nucleoside phosphorylase</fullName>
        <ecNumber evidence="5">2.4.2.2</ecNumber>
    </recommendedName>
</protein>
<evidence type="ECO:0000313" key="13">
    <source>
        <dbReference type="Proteomes" id="UP000276301"/>
    </source>
</evidence>
<dbReference type="SMART" id="SM00941">
    <property type="entry name" value="PYNP_C"/>
    <property type="match status" value="1"/>
</dbReference>
<dbReference type="GO" id="GO:0004850">
    <property type="term" value="F:uridine phosphorylase activity"/>
    <property type="evidence" value="ECO:0007669"/>
    <property type="project" value="RHEA"/>
</dbReference>
<dbReference type="GO" id="GO:0047847">
    <property type="term" value="F:deoxyuridine phosphorylase activity"/>
    <property type="evidence" value="ECO:0007669"/>
    <property type="project" value="RHEA"/>
</dbReference>
<comment type="catalytic activity">
    <reaction evidence="9">
        <text>uridine + phosphate = alpha-D-ribose 1-phosphate + uracil</text>
        <dbReference type="Rhea" id="RHEA:24388"/>
        <dbReference type="ChEBI" id="CHEBI:16704"/>
        <dbReference type="ChEBI" id="CHEBI:17568"/>
        <dbReference type="ChEBI" id="CHEBI:43474"/>
        <dbReference type="ChEBI" id="CHEBI:57720"/>
        <dbReference type="EC" id="2.4.2.2"/>
    </reaction>
</comment>
<dbReference type="GO" id="GO:0004645">
    <property type="term" value="F:1,4-alpha-oligoglucan phosphorylase activity"/>
    <property type="evidence" value="ECO:0007669"/>
    <property type="project" value="InterPro"/>
</dbReference>
<evidence type="ECO:0000256" key="2">
    <source>
        <dbReference type="ARBA" id="ARBA00003877"/>
    </source>
</evidence>
<sequence>MRIYDVIMKKRNGGTLSDEEIAFFIDGYTAGRIPDYQASALLMAIWFKGMDEHETAVLTDCMARSGDMVDLSAIPGIKVDKHSTGGVGDKTTLIVAPVVAACGAPVAKMSGRGLGHTGGTIDKLESIPGFRTSVERERFFQIVRDAGLSVIGQTGNIAPADKKIYALRDVTATVDSLPLIASSIMSKKLAAGSDAIVLDVKTGSGAFMKSLDDSIGLAQAMVSIGEHNGRRTIALITDMDLPLGHAIGNSLEVIEAVDTLRGRGPADLTEVCLQLASNMLVLAGKGELAACRAMAEEALRSGAAFGKLRAMVAAQGGDVSVLDDTEKFAKAPVVHEVLSPADGYISHMQTELCGIASVALGAGRASKEDAIDLSAGILLLKKTGDAVKKGEPIARLLTSRQELVPEGERLLLEAVTFSDAQPAPEKLVLARVTKDAVEKF</sequence>
<dbReference type="NCBIfam" id="NF004747">
    <property type="entry name" value="PRK06078.1"/>
    <property type="match status" value="1"/>
</dbReference>
<dbReference type="InterPro" id="IPR036566">
    <property type="entry name" value="PYNP-like_C_sf"/>
</dbReference>
<dbReference type="Gene3D" id="3.90.1170.30">
    <property type="entry name" value="Pyrimidine nucleoside phosphorylase-like, C-terminal domain"/>
    <property type="match status" value="1"/>
</dbReference>
<dbReference type="EC" id="2.4.2.2" evidence="5"/>
<dbReference type="Pfam" id="PF00591">
    <property type="entry name" value="Glycos_transf_3"/>
    <property type="match status" value="1"/>
</dbReference>
<dbReference type="GO" id="GO:0006206">
    <property type="term" value="P:pyrimidine nucleobase metabolic process"/>
    <property type="evidence" value="ECO:0007669"/>
    <property type="project" value="InterPro"/>
</dbReference>
<dbReference type="PANTHER" id="PTHR10515">
    <property type="entry name" value="THYMIDINE PHOSPHORYLASE"/>
    <property type="match status" value="1"/>
</dbReference>
<comment type="subunit">
    <text evidence="4">Homodimer.</text>
</comment>
<keyword evidence="8 12" id="KW-0808">Transferase</keyword>
<dbReference type="SUPFAM" id="SSF52418">
    <property type="entry name" value="Nucleoside phosphorylase/phosphoribosyltransferase catalytic domain"/>
    <property type="match status" value="1"/>
</dbReference>
<dbReference type="Pfam" id="PF07831">
    <property type="entry name" value="PYNP_C"/>
    <property type="match status" value="1"/>
</dbReference>
<dbReference type="Gene3D" id="3.40.1030.10">
    <property type="entry name" value="Nucleoside phosphorylase/phosphoribosyltransferase catalytic domain"/>
    <property type="match status" value="1"/>
</dbReference>
<dbReference type="GO" id="GO:0006213">
    <property type="term" value="P:pyrimidine nucleoside metabolic process"/>
    <property type="evidence" value="ECO:0007669"/>
    <property type="project" value="InterPro"/>
</dbReference>
<evidence type="ECO:0000256" key="6">
    <source>
        <dbReference type="ARBA" id="ARBA00014680"/>
    </source>
</evidence>
<dbReference type="RefSeq" id="WP_121586348.1">
    <property type="nucleotide sequence ID" value="NZ_RCHT01000004.1"/>
</dbReference>
<dbReference type="EMBL" id="RCHT01000004">
    <property type="protein sequence ID" value="RLL13220.1"/>
    <property type="molecule type" value="Genomic_DNA"/>
</dbReference>
<evidence type="ECO:0000256" key="1">
    <source>
        <dbReference type="ARBA" id="ARBA00001066"/>
    </source>
</evidence>
<evidence type="ECO:0000256" key="8">
    <source>
        <dbReference type="ARBA" id="ARBA00022679"/>
    </source>
</evidence>
<dbReference type="PIRSF" id="PIRSF000478">
    <property type="entry name" value="TP_PyNP"/>
    <property type="match status" value="1"/>
</dbReference>
<evidence type="ECO:0000259" key="11">
    <source>
        <dbReference type="SMART" id="SM00941"/>
    </source>
</evidence>
<gene>
    <name evidence="12" type="ORF">D4A47_04590</name>
</gene>
<dbReference type="Proteomes" id="UP000276301">
    <property type="component" value="Unassembled WGS sequence"/>
</dbReference>
<evidence type="ECO:0000256" key="9">
    <source>
        <dbReference type="ARBA" id="ARBA00048453"/>
    </source>
</evidence>
<evidence type="ECO:0000256" key="5">
    <source>
        <dbReference type="ARBA" id="ARBA00011889"/>
    </source>
</evidence>
<dbReference type="Gene3D" id="1.20.970.10">
    <property type="entry name" value="Transferase, Pyrimidine Nucleoside Phosphorylase, Chain C"/>
    <property type="match status" value="1"/>
</dbReference>
<dbReference type="InterPro" id="IPR013102">
    <property type="entry name" value="PYNP_C"/>
</dbReference>
<name>A0A498CSY6_9FIRM</name>
<evidence type="ECO:0000256" key="7">
    <source>
        <dbReference type="ARBA" id="ARBA00022676"/>
    </source>
</evidence>
<reference evidence="12 13" key="1">
    <citation type="submission" date="2018-10" db="EMBL/GenBank/DDBJ databases">
        <title>Anaerotruncus faecis sp. nov., isolated from human feces.</title>
        <authorList>
            <person name="Wang Y.-J."/>
        </authorList>
    </citation>
    <scope>NUCLEOTIDE SEQUENCE [LARGE SCALE GENOMIC DNA]</scope>
    <source>
        <strain evidence="12 13">22A2-44</strain>
    </source>
</reference>
<dbReference type="NCBIfam" id="TIGR02644">
    <property type="entry name" value="Y_phosphoryl"/>
    <property type="match status" value="1"/>
</dbReference>
<dbReference type="InterPro" id="IPR036320">
    <property type="entry name" value="Glycosyl_Trfase_fam3_N_dom_sf"/>
</dbReference>
<dbReference type="InterPro" id="IPR035902">
    <property type="entry name" value="Nuc_phospho_transferase"/>
</dbReference>
<dbReference type="Pfam" id="PF02885">
    <property type="entry name" value="Glycos_trans_3N"/>
    <property type="match status" value="1"/>
</dbReference>
<dbReference type="SUPFAM" id="SSF47648">
    <property type="entry name" value="Nucleoside phosphorylase/phosphoribosyltransferase N-terminal domain"/>
    <property type="match status" value="1"/>
</dbReference>
<dbReference type="GO" id="GO:0005829">
    <property type="term" value="C:cytosol"/>
    <property type="evidence" value="ECO:0007669"/>
    <property type="project" value="TreeGrafter"/>
</dbReference>
<dbReference type="FunFam" id="3.40.1030.10:FF:000003">
    <property type="entry name" value="Pyrimidine-nucleoside phosphorylase"/>
    <property type="match status" value="1"/>
</dbReference>
<keyword evidence="13" id="KW-1185">Reference proteome</keyword>